<dbReference type="EMBL" id="JAVDVQ010000010">
    <property type="protein sequence ID" value="MDR7083332.1"/>
    <property type="molecule type" value="Genomic_DNA"/>
</dbReference>
<proteinExistence type="predicted"/>
<name>A0ABU1UDR2_9MICC</name>
<protein>
    <submittedName>
        <fullName evidence="4">TctA family transporter</fullName>
    </submittedName>
</protein>
<evidence type="ECO:0000256" key="1">
    <source>
        <dbReference type="SAM" id="MobiDB-lite"/>
    </source>
</evidence>
<feature type="transmembrane region" description="Helical" evidence="2">
    <location>
        <begin position="59"/>
        <end position="86"/>
    </location>
</feature>
<feature type="transmembrane region" description="Helical" evidence="2">
    <location>
        <begin position="20"/>
        <end position="47"/>
    </location>
</feature>
<dbReference type="PANTHER" id="PTHR35342">
    <property type="entry name" value="TRICARBOXYLIC TRANSPORT PROTEIN"/>
    <property type="match status" value="1"/>
</dbReference>
<feature type="transmembrane region" description="Helical" evidence="2">
    <location>
        <begin position="462"/>
        <end position="483"/>
    </location>
</feature>
<feature type="transmembrane region" description="Helical" evidence="2">
    <location>
        <begin position="167"/>
        <end position="185"/>
    </location>
</feature>
<feature type="transmembrane region" description="Helical" evidence="2">
    <location>
        <begin position="197"/>
        <end position="222"/>
    </location>
</feature>
<sequence>MLEAALEALNQIFTLERMLWMLGGVFLGLFLGFMPGIGGVVGMSLLLPFMYGMDPYTGIALMIGMIAVMHTGDTFPAVLIGLPGSAGGQATIMDGYPMARKGQAGRALGAGFFASMLGGLFGAAVLFAILPIARPLVLAFGSPELFMMTLIGLSLVAILSKGAPLKGVLAGLLGMLISTVGIAPATTDLRFTFDIAYLYGGFGLVLIALGAFAIPEIVELFVENKKIAKNSEKLSGGIGEGMRDTLKNWPLVIQGSAIGSVLGMIPGIGGAVINWLCYGLAASTVRKDNQFGRGDVRGVIAPEAGNNAAEGGNMVPTMLFGIPSSATTAIILGALVLMGVQPGPSMLEEENMPLLLMIVWTLALATVLGTGLCILLARPISLMTIVPARRVAPFLVVVIILAAFQTTRNWADIVVVLILGLIAFVMKQLQWPRIPLLIGFVLGPASERYFTVSVSRFGFEWLTRPGVLALMAVLAAAIVFAVLEQRKLATLAKKIKEKVAGAAPVTVAAMVPGGEATETFDSNGNTNGEDTVRSSAGRSDSARRDPS</sequence>
<keyword evidence="2" id="KW-0472">Membrane</keyword>
<feature type="transmembrane region" description="Helical" evidence="2">
    <location>
        <begin position="388"/>
        <end position="404"/>
    </location>
</feature>
<dbReference type="InterPro" id="IPR002823">
    <property type="entry name" value="DUF112_TM"/>
</dbReference>
<feature type="region of interest" description="Disordered" evidence="1">
    <location>
        <begin position="516"/>
        <end position="547"/>
    </location>
</feature>
<feature type="transmembrane region" description="Helical" evidence="2">
    <location>
        <begin position="352"/>
        <end position="376"/>
    </location>
</feature>
<gene>
    <name evidence="4" type="ORF">J2X01_002626</name>
</gene>
<keyword evidence="2" id="KW-1133">Transmembrane helix</keyword>
<dbReference type="Pfam" id="PF01970">
    <property type="entry name" value="TctA"/>
    <property type="match status" value="1"/>
</dbReference>
<evidence type="ECO:0000313" key="4">
    <source>
        <dbReference type="EMBL" id="MDR7083332.1"/>
    </source>
</evidence>
<accession>A0ABU1UDR2</accession>
<reference evidence="4 5" key="1">
    <citation type="submission" date="2023-07" db="EMBL/GenBank/DDBJ databases">
        <title>Sorghum-associated microbial communities from plants grown in Nebraska, USA.</title>
        <authorList>
            <person name="Schachtman D."/>
        </authorList>
    </citation>
    <scope>NUCLEOTIDE SEQUENCE [LARGE SCALE GENOMIC DNA]</scope>
    <source>
        <strain evidence="4 5">BE167</strain>
    </source>
</reference>
<feature type="transmembrane region" description="Helical" evidence="2">
    <location>
        <begin position="107"/>
        <end position="130"/>
    </location>
</feature>
<evidence type="ECO:0000313" key="5">
    <source>
        <dbReference type="Proteomes" id="UP001252243"/>
    </source>
</evidence>
<evidence type="ECO:0000256" key="2">
    <source>
        <dbReference type="SAM" id="Phobius"/>
    </source>
</evidence>
<organism evidence="4 5">
    <name type="scientific">Arthrobacter ginsengisoli</name>
    <dbReference type="NCBI Taxonomy" id="1356565"/>
    <lineage>
        <taxon>Bacteria</taxon>
        <taxon>Bacillati</taxon>
        <taxon>Actinomycetota</taxon>
        <taxon>Actinomycetes</taxon>
        <taxon>Micrococcales</taxon>
        <taxon>Micrococcaceae</taxon>
        <taxon>Arthrobacter</taxon>
    </lineage>
</organism>
<feature type="compositionally biased region" description="Polar residues" evidence="1">
    <location>
        <begin position="519"/>
        <end position="529"/>
    </location>
</feature>
<feature type="transmembrane region" description="Helical" evidence="2">
    <location>
        <begin position="136"/>
        <end position="160"/>
    </location>
</feature>
<feature type="transmembrane region" description="Helical" evidence="2">
    <location>
        <begin position="410"/>
        <end position="426"/>
    </location>
</feature>
<feature type="transmembrane region" description="Helical" evidence="2">
    <location>
        <begin position="433"/>
        <end position="450"/>
    </location>
</feature>
<dbReference type="RefSeq" id="WP_310057853.1">
    <property type="nucleotide sequence ID" value="NZ_JAVDVQ010000010.1"/>
</dbReference>
<keyword evidence="2" id="KW-0812">Transmembrane</keyword>
<evidence type="ECO:0000259" key="3">
    <source>
        <dbReference type="Pfam" id="PF01970"/>
    </source>
</evidence>
<dbReference type="PANTHER" id="PTHR35342:SF5">
    <property type="entry name" value="TRICARBOXYLIC TRANSPORT PROTEIN"/>
    <property type="match status" value="1"/>
</dbReference>
<keyword evidence="5" id="KW-1185">Reference proteome</keyword>
<feature type="domain" description="DUF112" evidence="3">
    <location>
        <begin position="18"/>
        <end position="437"/>
    </location>
</feature>
<comment type="caution">
    <text evidence="4">The sequence shown here is derived from an EMBL/GenBank/DDBJ whole genome shotgun (WGS) entry which is preliminary data.</text>
</comment>
<dbReference type="Proteomes" id="UP001252243">
    <property type="component" value="Unassembled WGS sequence"/>
</dbReference>
<feature type="transmembrane region" description="Helical" evidence="2">
    <location>
        <begin position="319"/>
        <end position="340"/>
    </location>
</feature>